<reference evidence="1" key="1">
    <citation type="journal article" date="2015" name="Nature">
        <title>Complex archaea that bridge the gap between prokaryotes and eukaryotes.</title>
        <authorList>
            <person name="Spang A."/>
            <person name="Saw J.H."/>
            <person name="Jorgensen S.L."/>
            <person name="Zaremba-Niedzwiedzka K."/>
            <person name="Martijn J."/>
            <person name="Lind A.E."/>
            <person name="van Eijk R."/>
            <person name="Schleper C."/>
            <person name="Guy L."/>
            <person name="Ettema T.J."/>
        </authorList>
    </citation>
    <scope>NUCLEOTIDE SEQUENCE</scope>
</reference>
<evidence type="ECO:0000313" key="1">
    <source>
        <dbReference type="EMBL" id="KKM71190.1"/>
    </source>
</evidence>
<name>A0A0F9M3G7_9ZZZZ</name>
<dbReference type="GO" id="GO:0003676">
    <property type="term" value="F:nucleic acid binding"/>
    <property type="evidence" value="ECO:0007669"/>
    <property type="project" value="InterPro"/>
</dbReference>
<dbReference type="SUPFAM" id="SSF53335">
    <property type="entry name" value="S-adenosyl-L-methionine-dependent methyltransferases"/>
    <property type="match status" value="1"/>
</dbReference>
<dbReference type="AlphaFoldDB" id="A0A0F9M3G7"/>
<sequence>MPIIYTNKVLPKRAISDFYQTPQSVVYAAIERFGQLDARSILDIGAADGRWGIAGAGYATSPLCLVGVDIRPLPQPVGYTFWHTMDYTRPLECELMSVKQFDFIVSNPPFAVAEAIIWSAWKQLQPGGKMLFLLPADFWYTLGRFNGLWQQLPPVERCSVVNRIPFTKNGNPNNYDLYLWAKDDKGQPVGKPNETRNTQIAF</sequence>
<dbReference type="EMBL" id="LAZR01009683">
    <property type="protein sequence ID" value="KKM71190.1"/>
    <property type="molecule type" value="Genomic_DNA"/>
</dbReference>
<dbReference type="InterPro" id="IPR002052">
    <property type="entry name" value="DNA_methylase_N6_adenine_CS"/>
</dbReference>
<evidence type="ECO:0008006" key="4">
    <source>
        <dbReference type="Google" id="ProtNLM"/>
    </source>
</evidence>
<evidence type="ECO:0000313" key="3">
    <source>
        <dbReference type="EMBL" id="KKN20247.1"/>
    </source>
</evidence>
<dbReference type="CDD" id="cd02440">
    <property type="entry name" value="AdoMet_MTases"/>
    <property type="match status" value="1"/>
</dbReference>
<dbReference type="Gene3D" id="3.40.50.150">
    <property type="entry name" value="Vaccinia Virus protein VP39"/>
    <property type="match status" value="1"/>
</dbReference>
<dbReference type="InterPro" id="IPR029063">
    <property type="entry name" value="SAM-dependent_MTases_sf"/>
</dbReference>
<comment type="caution">
    <text evidence="1">The sequence shown here is derived from an EMBL/GenBank/DDBJ whole genome shotgun (WGS) entry which is preliminary data.</text>
</comment>
<dbReference type="EMBL" id="LAZR01003260">
    <property type="protein sequence ID" value="KKN20247.1"/>
    <property type="molecule type" value="Genomic_DNA"/>
</dbReference>
<dbReference type="GO" id="GO:0032259">
    <property type="term" value="P:methylation"/>
    <property type="evidence" value="ECO:0007669"/>
    <property type="project" value="InterPro"/>
</dbReference>
<evidence type="ECO:0000313" key="2">
    <source>
        <dbReference type="EMBL" id="KKM84352.1"/>
    </source>
</evidence>
<dbReference type="PROSITE" id="PS00092">
    <property type="entry name" value="N6_MTASE"/>
    <property type="match status" value="1"/>
</dbReference>
<accession>A0A0F9M3G7</accession>
<dbReference type="GO" id="GO:0008168">
    <property type="term" value="F:methyltransferase activity"/>
    <property type="evidence" value="ECO:0007669"/>
    <property type="project" value="InterPro"/>
</dbReference>
<proteinExistence type="predicted"/>
<organism evidence="1">
    <name type="scientific">marine sediment metagenome</name>
    <dbReference type="NCBI Taxonomy" id="412755"/>
    <lineage>
        <taxon>unclassified sequences</taxon>
        <taxon>metagenomes</taxon>
        <taxon>ecological metagenomes</taxon>
    </lineage>
</organism>
<gene>
    <name evidence="3" type="ORF">LCGC14_0937410</name>
    <name evidence="2" type="ORF">LCGC14_1300020</name>
    <name evidence="1" type="ORF">LCGC14_1433090</name>
</gene>
<dbReference type="EMBL" id="LAZR01007580">
    <property type="protein sequence ID" value="KKM84352.1"/>
    <property type="molecule type" value="Genomic_DNA"/>
</dbReference>
<protein>
    <recommendedName>
        <fullName evidence="4">Methyltransferase small domain-containing protein</fullName>
    </recommendedName>
</protein>